<dbReference type="Proteomes" id="UP000215539">
    <property type="component" value="Chromosome 1"/>
</dbReference>
<name>A0AAX2H335_9FLAO</name>
<evidence type="ECO:0000313" key="2">
    <source>
        <dbReference type="EMBL" id="SNV15585.1"/>
    </source>
</evidence>
<accession>A0AAX2H335</accession>
<keyword evidence="3" id="KW-1185">Reference proteome</keyword>
<dbReference type="Proteomes" id="UP000065822">
    <property type="component" value="Chromosome"/>
</dbReference>
<reference evidence="1 3" key="1">
    <citation type="submission" date="2016-02" db="EMBL/GenBank/DDBJ databases">
        <authorList>
            <person name="Holder M.E."/>
            <person name="Ajami N.J."/>
            <person name="Petrosino J.F."/>
        </authorList>
    </citation>
    <scope>NUCLEOTIDE SEQUENCE [LARGE SCALE GENOMIC DNA]</scope>
    <source>
        <strain evidence="1 3">CCUG 32990</strain>
    </source>
</reference>
<dbReference type="RefSeq" id="WP_066430831.1">
    <property type="nucleotide sequence ID" value="NZ_CP014227.1"/>
</dbReference>
<dbReference type="AlphaFoldDB" id="A0AAX2H335"/>
<evidence type="ECO:0000313" key="3">
    <source>
        <dbReference type="Proteomes" id="UP000065822"/>
    </source>
</evidence>
<gene>
    <name evidence="1" type="ORF">AXF12_10220</name>
    <name evidence="2" type="ORF">SAMEA44541418_02114</name>
</gene>
<protein>
    <submittedName>
        <fullName evidence="2">Uncharacterized protein</fullName>
    </submittedName>
</protein>
<proteinExistence type="predicted"/>
<organism evidence="2 4">
    <name type="scientific">Capnocytophaga haemolytica</name>
    <dbReference type="NCBI Taxonomy" id="45243"/>
    <lineage>
        <taxon>Bacteria</taxon>
        <taxon>Pseudomonadati</taxon>
        <taxon>Bacteroidota</taxon>
        <taxon>Flavobacteriia</taxon>
        <taxon>Flavobacteriales</taxon>
        <taxon>Flavobacteriaceae</taxon>
        <taxon>Capnocytophaga</taxon>
    </lineage>
</organism>
<reference evidence="2 4" key="2">
    <citation type="submission" date="2017-06" db="EMBL/GenBank/DDBJ databases">
        <authorList>
            <consortium name="Pathogen Informatics"/>
        </authorList>
    </citation>
    <scope>NUCLEOTIDE SEQUENCE [LARGE SCALE GENOMIC DNA]</scope>
    <source>
        <strain evidence="2 4">NCTC12947</strain>
    </source>
</reference>
<dbReference type="EMBL" id="LT906449">
    <property type="protein sequence ID" value="SNV15585.1"/>
    <property type="molecule type" value="Genomic_DNA"/>
</dbReference>
<dbReference type="KEGG" id="chg:AXF12_10220"/>
<dbReference type="EMBL" id="CP014227">
    <property type="protein sequence ID" value="AMD85851.1"/>
    <property type="molecule type" value="Genomic_DNA"/>
</dbReference>
<evidence type="ECO:0000313" key="4">
    <source>
        <dbReference type="Proteomes" id="UP000215539"/>
    </source>
</evidence>
<sequence length="137" mass="16626">MIEVINLIETRMKLMREEFKKKIEGIPFWQLESIFPKNREYSSQEEYVNDILNKCEKENFLYQSLEKDLSILKNNEKQELNIFSISHRFLEGKGYSENQIEELYKFIDEVRLLIEKNDTRHILAEEQYKQIQGKNKT</sequence>
<evidence type="ECO:0000313" key="1">
    <source>
        <dbReference type="EMBL" id="AMD85851.1"/>
    </source>
</evidence>